<dbReference type="Gene3D" id="3.40.640.10">
    <property type="entry name" value="Type I PLP-dependent aspartate aminotransferase-like (Major domain)"/>
    <property type="match status" value="1"/>
</dbReference>
<comment type="similarity">
    <text evidence="1">In the C-terminal section; belongs to the class-I pyridoxal-phosphate-dependent aminotransferase family.</text>
</comment>
<organism evidence="7 8">
    <name type="scientific">Chelonobacter oris</name>
    <dbReference type="NCBI Taxonomy" id="505317"/>
    <lineage>
        <taxon>Bacteria</taxon>
        <taxon>Pseudomonadati</taxon>
        <taxon>Pseudomonadota</taxon>
        <taxon>Gammaproteobacteria</taxon>
        <taxon>Pasteurellales</taxon>
        <taxon>Pasteurellaceae</taxon>
        <taxon>Chelonobacter</taxon>
    </lineage>
</organism>
<dbReference type="PROSITE" id="PS50949">
    <property type="entry name" value="HTH_GNTR"/>
    <property type="match status" value="1"/>
</dbReference>
<proteinExistence type="inferred from homology"/>
<dbReference type="GO" id="GO:0003677">
    <property type="term" value="F:DNA binding"/>
    <property type="evidence" value="ECO:0007669"/>
    <property type="project" value="UniProtKB-KW"/>
</dbReference>
<evidence type="ECO:0000259" key="6">
    <source>
        <dbReference type="PROSITE" id="PS50949"/>
    </source>
</evidence>
<dbReference type="InterPro" id="IPR051446">
    <property type="entry name" value="HTH_trans_reg/aminotransferase"/>
</dbReference>
<dbReference type="SMART" id="SM00345">
    <property type="entry name" value="HTH_GNTR"/>
    <property type="match status" value="1"/>
</dbReference>
<dbReference type="PANTHER" id="PTHR46577">
    <property type="entry name" value="HTH-TYPE TRANSCRIPTIONAL REGULATORY PROTEIN GABR"/>
    <property type="match status" value="1"/>
</dbReference>
<evidence type="ECO:0000313" key="7">
    <source>
        <dbReference type="EMBL" id="KGQ71198.1"/>
    </source>
</evidence>
<keyword evidence="2" id="KW-0663">Pyridoxal phosphate</keyword>
<sequence length="482" mass="56294">MKNMTFQLDKQRREPLYVQLYRQIKQEITNGRLVYGEQLPSKRKIADYLTLSLNTVETAYGQLLAEGYIESRARKGFFVHFHTEQFFIQNQKTPLSPVTKIERYFRYDLNPHRVDTALFPFSRYKKTVKNSLSAANRHLLCLGEKQGESVLREQIRQYLYASRGVSCSIEQIVLGAGVETCINQLILLFDQRYPGQCLQYAMEQYGYPVVEQLLMLFGKPLLKLPLFNQAFRSEPKIDLQLLVQSAVNILYLTPSHQYPYGNILSVNERHQLLEWAHRQDDRYIIEDDYDSEFRYIGKPIPSLQHLDSSLSTQSKVIYLGSFSKLLMPSLRVTFMVLPLSLLPLYQSTFGLLNNTVPRLTQHILAQFMQSGEFEKHIHKMRTNYRKKMELLCRLLQPYRHVIRYHGEHSGFYLLLDLYQESRSVAQLQMLAEKCGIKLYPVKQHNTDKKYFSFGFGNLEHDELHEAVALLMNAWGYEGEAAA</sequence>
<dbReference type="OrthoDB" id="9808770at2"/>
<keyword evidence="8" id="KW-1185">Reference proteome</keyword>
<evidence type="ECO:0000256" key="4">
    <source>
        <dbReference type="ARBA" id="ARBA00023125"/>
    </source>
</evidence>
<accession>A0A0A3AP84</accession>
<evidence type="ECO:0000256" key="5">
    <source>
        <dbReference type="ARBA" id="ARBA00023163"/>
    </source>
</evidence>
<reference evidence="7 8" key="1">
    <citation type="submission" date="2014-11" db="EMBL/GenBank/DDBJ databases">
        <title>Draft genome sequence of Chelonobacter oris 1662T, associated with respiratory disease in Hermann's Tortoises.</title>
        <authorList>
            <person name="Kudirkiene E."/>
            <person name="Hansen M.J."/>
            <person name="Bojesen A.M."/>
        </authorList>
    </citation>
    <scope>NUCLEOTIDE SEQUENCE [LARGE SCALE GENOMIC DNA]</scope>
    <source>
        <strain evidence="7 8">1662</strain>
    </source>
</reference>
<dbReference type="InterPro" id="IPR000524">
    <property type="entry name" value="Tscrpt_reg_HTH_GntR"/>
</dbReference>
<dbReference type="EMBL" id="JSUM01000003">
    <property type="protein sequence ID" value="KGQ71198.1"/>
    <property type="molecule type" value="Genomic_DNA"/>
</dbReference>
<evidence type="ECO:0000313" key="8">
    <source>
        <dbReference type="Proteomes" id="UP000030380"/>
    </source>
</evidence>
<dbReference type="PANTHER" id="PTHR46577:SF1">
    <property type="entry name" value="HTH-TYPE TRANSCRIPTIONAL REGULATORY PROTEIN GABR"/>
    <property type="match status" value="1"/>
</dbReference>
<keyword evidence="3" id="KW-0805">Transcription regulation</keyword>
<dbReference type="STRING" id="505317.OA57_02935"/>
<gene>
    <name evidence="7" type="ORF">OA57_02935</name>
</gene>
<evidence type="ECO:0000256" key="2">
    <source>
        <dbReference type="ARBA" id="ARBA00022898"/>
    </source>
</evidence>
<keyword evidence="4" id="KW-0238">DNA-binding</keyword>
<evidence type="ECO:0000256" key="1">
    <source>
        <dbReference type="ARBA" id="ARBA00005384"/>
    </source>
</evidence>
<dbReference type="SUPFAM" id="SSF46785">
    <property type="entry name" value="Winged helix' DNA-binding domain"/>
    <property type="match status" value="1"/>
</dbReference>
<dbReference type="Pfam" id="PF00392">
    <property type="entry name" value="GntR"/>
    <property type="match status" value="1"/>
</dbReference>
<name>A0A0A3AP84_9PAST</name>
<dbReference type="Proteomes" id="UP000030380">
    <property type="component" value="Unassembled WGS sequence"/>
</dbReference>
<evidence type="ECO:0000256" key="3">
    <source>
        <dbReference type="ARBA" id="ARBA00023015"/>
    </source>
</evidence>
<dbReference type="InterPro" id="IPR036390">
    <property type="entry name" value="WH_DNA-bd_sf"/>
</dbReference>
<protein>
    <submittedName>
        <fullName evidence="7">GntR family transcriptional regulator</fullName>
    </submittedName>
</protein>
<comment type="caution">
    <text evidence="7">The sequence shown here is derived from an EMBL/GenBank/DDBJ whole genome shotgun (WGS) entry which is preliminary data.</text>
</comment>
<dbReference type="RefSeq" id="WP_034613210.1">
    <property type="nucleotide sequence ID" value="NZ_JSUM01000003.1"/>
</dbReference>
<dbReference type="SUPFAM" id="SSF53383">
    <property type="entry name" value="PLP-dependent transferases"/>
    <property type="match status" value="1"/>
</dbReference>
<dbReference type="InterPro" id="IPR036388">
    <property type="entry name" value="WH-like_DNA-bd_sf"/>
</dbReference>
<dbReference type="CDD" id="cd00609">
    <property type="entry name" value="AAT_like"/>
    <property type="match status" value="1"/>
</dbReference>
<keyword evidence="5" id="KW-0804">Transcription</keyword>
<dbReference type="InterPro" id="IPR015421">
    <property type="entry name" value="PyrdxlP-dep_Trfase_major"/>
</dbReference>
<dbReference type="InterPro" id="IPR015424">
    <property type="entry name" value="PyrdxlP-dep_Trfase"/>
</dbReference>
<dbReference type="AlphaFoldDB" id="A0A0A3AP84"/>
<feature type="domain" description="HTH gntR-type" evidence="6">
    <location>
        <begin position="14"/>
        <end position="82"/>
    </location>
</feature>
<dbReference type="Gene3D" id="1.10.10.10">
    <property type="entry name" value="Winged helix-like DNA-binding domain superfamily/Winged helix DNA-binding domain"/>
    <property type="match status" value="1"/>
</dbReference>
<dbReference type="CDD" id="cd07377">
    <property type="entry name" value="WHTH_GntR"/>
    <property type="match status" value="1"/>
</dbReference>
<dbReference type="GO" id="GO:0003700">
    <property type="term" value="F:DNA-binding transcription factor activity"/>
    <property type="evidence" value="ECO:0007669"/>
    <property type="project" value="InterPro"/>
</dbReference>